<evidence type="ECO:0000313" key="3">
    <source>
        <dbReference type="Proteomes" id="UP001492380"/>
    </source>
</evidence>
<feature type="compositionally biased region" description="Low complexity" evidence="1">
    <location>
        <begin position="99"/>
        <end position="110"/>
    </location>
</feature>
<keyword evidence="3" id="KW-1185">Reference proteome</keyword>
<evidence type="ECO:0000256" key="1">
    <source>
        <dbReference type="SAM" id="MobiDB-lite"/>
    </source>
</evidence>
<proteinExistence type="predicted"/>
<reference evidence="2 3" key="1">
    <citation type="submission" date="2024-04" db="EMBL/GenBank/DDBJ databases">
        <title>Phyllosticta paracitricarpa is synonymous to the EU quarantine fungus P. citricarpa based on phylogenomic analyses.</title>
        <authorList>
            <consortium name="Lawrence Berkeley National Laboratory"/>
            <person name="Van Ingen-Buijs V.A."/>
            <person name="Van Westerhoven A.C."/>
            <person name="Haridas S."/>
            <person name="Skiadas P."/>
            <person name="Martin F."/>
            <person name="Groenewald J.Z."/>
            <person name="Crous P.W."/>
            <person name="Seidl M.F."/>
        </authorList>
    </citation>
    <scope>NUCLEOTIDE SEQUENCE [LARGE SCALE GENOMIC DNA]</scope>
    <source>
        <strain evidence="2 3">CBS 123374</strain>
    </source>
</reference>
<dbReference type="EMBL" id="JBBWRZ010000010">
    <property type="protein sequence ID" value="KAK8227104.1"/>
    <property type="molecule type" value="Genomic_DNA"/>
</dbReference>
<gene>
    <name evidence="2" type="ORF">HDK90DRAFT_48118</name>
</gene>
<feature type="region of interest" description="Disordered" evidence="1">
    <location>
        <begin position="66"/>
        <end position="116"/>
    </location>
</feature>
<sequence>MAAALPWDVCVFFAEGGISFINHKDEILRTVTAFLESGHRNLHTVLRHVVYSHFLRRERHCNGPCCQPASPSQSPEQPLQPATPHWLRQTSEQPRHSDASWSSFQSSEQSSRLKEKKRRRILKHLSLAQVKLHSKSDLRKARKANSKAKIVRLLLTNLFNSEQSPTTPTTTTCSCCECLKVQARKKPWKDAEEVKQRHNRRHCAVQCRHEKLHPPYWKGMLSRRQASFDGSGTRGSSPKPPRFMTRRRRRRHEGVMFSVYSSFANSSCTSCDNAEKICSCKCSCNSSCVSILASPAAVAEQSESSCDCSDSDCSECLNNPDEGNANLYDGNAQAREPAHDAQSLPNLPKIQYPRHFADEATWKSTSRRDTRPFYKTRIGPLGDEVAVVCLNTHVDLNPERYDDFCAGREGDGKVGLAEVCHGRRGAMHQMTDWGRWGRNGV</sequence>
<dbReference type="Proteomes" id="UP001492380">
    <property type="component" value="Unassembled WGS sequence"/>
</dbReference>
<feature type="compositionally biased region" description="Low complexity" evidence="1">
    <location>
        <begin position="66"/>
        <end position="82"/>
    </location>
</feature>
<accession>A0ABR1YE86</accession>
<name>A0ABR1YE86_9PEZI</name>
<protein>
    <submittedName>
        <fullName evidence="2">Uncharacterized protein</fullName>
    </submittedName>
</protein>
<comment type="caution">
    <text evidence="2">The sequence shown here is derived from an EMBL/GenBank/DDBJ whole genome shotgun (WGS) entry which is preliminary data.</text>
</comment>
<evidence type="ECO:0000313" key="2">
    <source>
        <dbReference type="EMBL" id="KAK8227104.1"/>
    </source>
</evidence>
<organism evidence="2 3">
    <name type="scientific">Phyllosticta capitalensis</name>
    <dbReference type="NCBI Taxonomy" id="121624"/>
    <lineage>
        <taxon>Eukaryota</taxon>
        <taxon>Fungi</taxon>
        <taxon>Dikarya</taxon>
        <taxon>Ascomycota</taxon>
        <taxon>Pezizomycotina</taxon>
        <taxon>Dothideomycetes</taxon>
        <taxon>Dothideomycetes incertae sedis</taxon>
        <taxon>Botryosphaeriales</taxon>
        <taxon>Phyllostictaceae</taxon>
        <taxon>Phyllosticta</taxon>
    </lineage>
</organism>